<dbReference type="GO" id="GO:0009982">
    <property type="term" value="F:pseudouridine synthase activity"/>
    <property type="evidence" value="ECO:0007669"/>
    <property type="project" value="InterPro"/>
</dbReference>
<organism evidence="5">
    <name type="scientific">Phallusia mammillata</name>
    <dbReference type="NCBI Taxonomy" id="59560"/>
    <lineage>
        <taxon>Eukaryota</taxon>
        <taxon>Metazoa</taxon>
        <taxon>Chordata</taxon>
        <taxon>Tunicata</taxon>
        <taxon>Ascidiacea</taxon>
        <taxon>Phlebobranchia</taxon>
        <taxon>Ascidiidae</taxon>
        <taxon>Phallusia</taxon>
    </lineage>
</organism>
<comment type="catalytic activity">
    <reaction evidence="1">
        <text>a uridine in mRNA = a pseudouridine in mRNA</text>
        <dbReference type="Rhea" id="RHEA:56644"/>
        <dbReference type="Rhea" id="RHEA-COMP:14658"/>
        <dbReference type="Rhea" id="RHEA-COMP:14659"/>
        <dbReference type="ChEBI" id="CHEBI:65314"/>
        <dbReference type="ChEBI" id="CHEBI:65315"/>
    </reaction>
</comment>
<gene>
    <name evidence="5" type="primary">Rpusd2-001</name>
</gene>
<feature type="region of interest" description="Disordered" evidence="3">
    <location>
        <begin position="26"/>
        <end position="61"/>
    </location>
</feature>
<dbReference type="Gene3D" id="3.30.2350.10">
    <property type="entry name" value="Pseudouridine synthase"/>
    <property type="match status" value="1"/>
</dbReference>
<evidence type="ECO:0000259" key="4">
    <source>
        <dbReference type="Pfam" id="PF00849"/>
    </source>
</evidence>
<accession>A0A6F9DRP1</accession>
<evidence type="ECO:0000313" key="5">
    <source>
        <dbReference type="EMBL" id="CAB3265779.1"/>
    </source>
</evidence>
<dbReference type="PROSITE" id="PS01129">
    <property type="entry name" value="PSI_RLU"/>
    <property type="match status" value="1"/>
</dbReference>
<dbReference type="NCBIfam" id="TIGR00005">
    <property type="entry name" value="rluA_subfam"/>
    <property type="match status" value="1"/>
</dbReference>
<dbReference type="InterPro" id="IPR006145">
    <property type="entry name" value="PsdUridine_synth_RsuA/RluA"/>
</dbReference>
<dbReference type="InterPro" id="IPR006225">
    <property type="entry name" value="PsdUridine_synth_RluC/D"/>
</dbReference>
<dbReference type="SUPFAM" id="SSF55120">
    <property type="entry name" value="Pseudouridine synthase"/>
    <property type="match status" value="1"/>
</dbReference>
<protein>
    <submittedName>
        <fullName evidence="5">RNA pseudouridylate synthase domain-containing protein 2</fullName>
    </submittedName>
</protein>
<dbReference type="Pfam" id="PF00849">
    <property type="entry name" value="PseudoU_synth_2"/>
    <property type="match status" value="1"/>
</dbReference>
<dbReference type="GO" id="GO:0000455">
    <property type="term" value="P:enzyme-directed rRNA pseudouridine synthesis"/>
    <property type="evidence" value="ECO:0007669"/>
    <property type="project" value="TreeGrafter"/>
</dbReference>
<evidence type="ECO:0000256" key="1">
    <source>
        <dbReference type="ARBA" id="ARBA00001166"/>
    </source>
</evidence>
<dbReference type="EMBL" id="LR789917">
    <property type="protein sequence ID" value="CAB3265779.1"/>
    <property type="molecule type" value="mRNA"/>
</dbReference>
<dbReference type="GO" id="GO:0003723">
    <property type="term" value="F:RNA binding"/>
    <property type="evidence" value="ECO:0007669"/>
    <property type="project" value="InterPro"/>
</dbReference>
<evidence type="ECO:0000256" key="2">
    <source>
        <dbReference type="PIRSR" id="PIRSR606225-1"/>
    </source>
</evidence>
<feature type="active site" evidence="2">
    <location>
        <position position="263"/>
    </location>
</feature>
<name>A0A6F9DRP1_9ASCI</name>
<dbReference type="InterPro" id="IPR006224">
    <property type="entry name" value="PsdUridine_synth_RluA-like_CS"/>
</dbReference>
<feature type="domain" description="Pseudouridine synthase RsuA/RluA-like" evidence="4">
    <location>
        <begin position="221"/>
        <end position="370"/>
    </location>
</feature>
<dbReference type="PANTHER" id="PTHR21600">
    <property type="entry name" value="MITOCHONDRIAL RNA PSEUDOURIDINE SYNTHASE"/>
    <property type="match status" value="1"/>
</dbReference>
<sequence length="668" mass="76056">MNRCLRKGLNLLTTLKRRMGTNMEKCATVEATPVDESSNSSDVKRKPDISLSESQSGAKRPKVVADPALTCDQLKGLKKHQRRKLVKQLCHEKHWQKTKGKPLHMLYGKNLEATDYILDSEYYFENGFRKVKPYFFDFNTFCKGRWVGRTLGEIYRAEFRLHPYDYYEKLRQQGRILLNLEPAESLDIKFKDNDMLTSRIHRHEGPVLDTPIEIIEDSSKFLVVDKPSSIPIHPCGRYRMNSLTFLLQKEYGYKQLSGCYRLDRPTSGLVMFAKTKHIAGQVHQLIQQRKVEKEYLCKVVGEFPESTVECRQPVVNFNEKLGFHVAWDVEDGKSKDAWTVFERLSTDGNTSIVICRPKTGRTHQIRVHLQYLGYPIVNDPVYNHKAWGPERFQHGPVTKNLKEITNELTSKMDFEANPFGTKTGATEKPEQFANVKFEVTAANEMTTPSFKDMPPRVYTGKTLGVTGANEMPAQPNSDQGANVDTLNPMDVLDCKDLKNEAIKDTCKDMESTAPGNQLQSVQLISEDIKTPDLNNTKDMIGTEAPTIDISLNPKVVSVSHTEQSDSMTKSANTLQNQMPDSSFGKDVNAAIQDKTPEKNGQSETEYCLPVAHSTSRSNTGDWTKVVDCPECMNPVTDPKPETLIMYLHAYRYKSEHWEFKTKMPEWAK</sequence>
<dbReference type="PANTHER" id="PTHR21600:SF40">
    <property type="entry name" value="PSEUDOURIDYLATE SYNTHASE RPUSD2"/>
    <property type="match status" value="1"/>
</dbReference>
<dbReference type="InterPro" id="IPR050188">
    <property type="entry name" value="RluA_PseudoU_synthase"/>
</dbReference>
<evidence type="ECO:0000256" key="3">
    <source>
        <dbReference type="SAM" id="MobiDB-lite"/>
    </source>
</evidence>
<reference evidence="5" key="1">
    <citation type="submission" date="2020-04" db="EMBL/GenBank/DDBJ databases">
        <authorList>
            <person name="Neveu A P."/>
        </authorList>
    </citation>
    <scope>NUCLEOTIDE SEQUENCE</scope>
    <source>
        <tissue evidence="5">Whole embryo</tissue>
    </source>
</reference>
<dbReference type="InterPro" id="IPR020103">
    <property type="entry name" value="PsdUridine_synth_cat_dom_sf"/>
</dbReference>
<dbReference type="CDD" id="cd02557">
    <property type="entry name" value="PseudoU_synth_ScRIB2"/>
    <property type="match status" value="1"/>
</dbReference>
<dbReference type="AlphaFoldDB" id="A0A6F9DRP1"/>
<proteinExistence type="evidence at transcript level"/>